<reference evidence="3 4" key="1">
    <citation type="submission" date="2023-01" db="EMBL/GenBank/DDBJ databases">
        <title>Analysis of 21 Apiospora genomes using comparative genomics revels a genus with tremendous synthesis potential of carbohydrate active enzymes and secondary metabolites.</title>
        <authorList>
            <person name="Sorensen T."/>
        </authorList>
    </citation>
    <scope>NUCLEOTIDE SEQUENCE [LARGE SCALE GENOMIC DNA]</scope>
    <source>
        <strain evidence="3 4">CBS 33761</strain>
    </source>
</reference>
<sequence length="640" mass="72816">MAESLSLAASGIAVAQLGLVTGGAVLKLKQLWNQVKDAPETISDLIERVDLIYPSVWDFERQCTQSGLPPALWNSSTAAQSILYCRKALKKLSDVVDGLSAQISTKQGFRQRLVAFKVVLKKDELKRLEEQLRNSLEILRFAQDAYTRQVESLSYHSWMLTSYRALVMATPDIVTQKFQQAIQCNCSHTTRPFRVEPSSPDIRKQEDGLKYIRSNSRRVCHIKWRIGNHWIPTSLFGHLSFRTGPNGFAAEFRGPRSTWDVQLRLYSHRPRTDSIFRSVKGGDIADMQSMFDQRKASPFDRDEDGWTLIHHAVACSEVEITRLLFEMGMGLTETDKWGRHPLAWIGFWKSRYGLENGKELTRLLLPEADVAEINPQSSSLMCRCPVTSSWDILQDWQPILCPSHNQTTIASRVDKLAFAFFGEAEIQQSLLNPEWSAEPEMLCNEAMARHGFSLLHQVAENFASFPYIDDHEINGRLAFAKSVMRMTNDLHPIVLSATYAIPCVSPATQVTPLLHLILEQISWVSPSYFTMQRTVNGILREWVELLTGIGMNVEKYGETEYNILRNTNVESYFSFEAGTTLWEETEVPIEGSEILLYGFTYGPSVKDWTRLCNEPTDRFAGEFWDLVEECPLGMPGAWFE</sequence>
<keyword evidence="1" id="KW-0040">ANK repeat</keyword>
<dbReference type="Proteomes" id="UP001444661">
    <property type="component" value="Unassembled WGS sequence"/>
</dbReference>
<gene>
    <name evidence="3" type="ORF">PG993_003941</name>
</gene>
<comment type="caution">
    <text evidence="3">The sequence shown here is derived from an EMBL/GenBank/DDBJ whole genome shotgun (WGS) entry which is preliminary data.</text>
</comment>
<dbReference type="InterPro" id="IPR036770">
    <property type="entry name" value="Ankyrin_rpt-contain_sf"/>
</dbReference>
<evidence type="ECO:0000313" key="4">
    <source>
        <dbReference type="Proteomes" id="UP001444661"/>
    </source>
</evidence>
<dbReference type="SUPFAM" id="SSF48403">
    <property type="entry name" value="Ankyrin repeat"/>
    <property type="match status" value="1"/>
</dbReference>
<evidence type="ECO:0000313" key="3">
    <source>
        <dbReference type="EMBL" id="KAK8052556.1"/>
    </source>
</evidence>
<evidence type="ECO:0000256" key="1">
    <source>
        <dbReference type="PROSITE-ProRule" id="PRU00023"/>
    </source>
</evidence>
<dbReference type="PROSITE" id="PS50088">
    <property type="entry name" value="ANK_REPEAT"/>
    <property type="match status" value="1"/>
</dbReference>
<dbReference type="EMBL" id="JAQQWK010000002">
    <property type="protein sequence ID" value="KAK8052556.1"/>
    <property type="molecule type" value="Genomic_DNA"/>
</dbReference>
<dbReference type="Gene3D" id="1.25.40.20">
    <property type="entry name" value="Ankyrin repeat-containing domain"/>
    <property type="match status" value="1"/>
</dbReference>
<organism evidence="3 4">
    <name type="scientific">Apiospora rasikravindrae</name>
    <dbReference type="NCBI Taxonomy" id="990691"/>
    <lineage>
        <taxon>Eukaryota</taxon>
        <taxon>Fungi</taxon>
        <taxon>Dikarya</taxon>
        <taxon>Ascomycota</taxon>
        <taxon>Pezizomycotina</taxon>
        <taxon>Sordariomycetes</taxon>
        <taxon>Xylariomycetidae</taxon>
        <taxon>Amphisphaeriales</taxon>
        <taxon>Apiosporaceae</taxon>
        <taxon>Apiospora</taxon>
    </lineage>
</organism>
<accession>A0ABR1U0Y2</accession>
<keyword evidence="2" id="KW-0175">Coiled coil</keyword>
<feature type="repeat" description="ANK" evidence="1">
    <location>
        <begin position="304"/>
        <end position="336"/>
    </location>
</feature>
<proteinExistence type="predicted"/>
<name>A0ABR1U0Y2_9PEZI</name>
<evidence type="ECO:0000256" key="2">
    <source>
        <dbReference type="SAM" id="Coils"/>
    </source>
</evidence>
<dbReference type="InterPro" id="IPR002110">
    <property type="entry name" value="Ankyrin_rpt"/>
</dbReference>
<feature type="coiled-coil region" evidence="2">
    <location>
        <begin position="118"/>
        <end position="145"/>
    </location>
</feature>
<keyword evidence="4" id="KW-1185">Reference proteome</keyword>
<protein>
    <submittedName>
        <fullName evidence="3">Uncharacterized protein</fullName>
    </submittedName>
</protein>